<dbReference type="PANTHER" id="PTHR10773:SF19">
    <property type="match status" value="1"/>
</dbReference>
<dbReference type="EMBL" id="CAVLGL010000013">
    <property type="protein sequence ID" value="CAK1579995.1"/>
    <property type="molecule type" value="Genomic_DNA"/>
</dbReference>
<comment type="caution">
    <text evidence="2">The sequence shown here is derived from an EMBL/GenBank/DDBJ whole genome shotgun (WGS) entry which is preliminary data.</text>
</comment>
<keyword evidence="3" id="KW-1185">Reference proteome</keyword>
<proteinExistence type="predicted"/>
<evidence type="ECO:0008006" key="4">
    <source>
        <dbReference type="Google" id="ProtNLM"/>
    </source>
</evidence>
<reference evidence="2 3" key="1">
    <citation type="submission" date="2023-11" db="EMBL/GenBank/DDBJ databases">
        <authorList>
            <person name="Hedman E."/>
            <person name="Englund M."/>
            <person name="Stromberg M."/>
            <person name="Nyberg Akerstrom W."/>
            <person name="Nylinder S."/>
            <person name="Jareborg N."/>
            <person name="Kallberg Y."/>
            <person name="Kronander E."/>
        </authorList>
    </citation>
    <scope>NUCLEOTIDE SEQUENCE [LARGE SCALE GENOMIC DNA]</scope>
</reference>
<name>A0AAV1KA88_9NEOP</name>
<organism evidence="2 3">
    <name type="scientific">Parnassius mnemosyne</name>
    <name type="common">clouded apollo</name>
    <dbReference type="NCBI Taxonomy" id="213953"/>
    <lineage>
        <taxon>Eukaryota</taxon>
        <taxon>Metazoa</taxon>
        <taxon>Ecdysozoa</taxon>
        <taxon>Arthropoda</taxon>
        <taxon>Hexapoda</taxon>
        <taxon>Insecta</taxon>
        <taxon>Pterygota</taxon>
        <taxon>Neoptera</taxon>
        <taxon>Endopterygota</taxon>
        <taxon>Lepidoptera</taxon>
        <taxon>Glossata</taxon>
        <taxon>Ditrysia</taxon>
        <taxon>Papilionoidea</taxon>
        <taxon>Papilionidae</taxon>
        <taxon>Parnassiinae</taxon>
        <taxon>Parnassini</taxon>
        <taxon>Parnassius</taxon>
        <taxon>Driopa</taxon>
    </lineage>
</organism>
<dbReference type="AlphaFoldDB" id="A0AAV1KA88"/>
<dbReference type="Proteomes" id="UP001314205">
    <property type="component" value="Unassembled WGS sequence"/>
</dbReference>
<protein>
    <recommendedName>
        <fullName evidence="4">Transposase</fullName>
    </recommendedName>
</protein>
<dbReference type="PANTHER" id="PTHR10773">
    <property type="entry name" value="DNA-DIRECTED RNA POLYMERASES I, II, AND III SUBUNIT RPABC2"/>
    <property type="match status" value="1"/>
</dbReference>
<accession>A0AAV1KA88</accession>
<gene>
    <name evidence="2" type="ORF">PARMNEM_LOCUS1860</name>
</gene>
<sequence length="520" mass="60643">MEVKTKRKRTTKRAYSTQCFFKIEDKINVCQKFFCKTLCISQSVIHNAIKNRDLIGHFKQDNDPRRRRAPTNKTPSEKVEEVRNHIRSFPSMESHYIRKDSKRMYLDCKLSIGKMYSLYVEECEKRNSKPVSEITYRRIFGNDFNLGFFKPKKDQCLICTKYARGDANSNPNLEVEYREHMARKEACNNEKAKDKERANMLRKFVSVSFDLQAILQIPSGDIGLLYYTRKLTVYNLTIYESALPNNAHCFTWSEINGKKGSCEIGTILYNYLSECIPNYVTEVSMFSDTCGGQNRNKNVAAILLWAVQKIPNLNIIEQKFLESGHSYMEADSMHSSTEASQKNTAIYSMLDWINVFKRARSKNKYKKDNKKVVKEPYKVKELKYFEFKDLKALSDQILKNTTRDTDGKVVKWLKIKRLRYIKGEAKIFYNYNMSESFSTIDVCKKFGQKENTGWANLDPETQREHSYGTRTKKIKTLDNNLSVTPETSATKYFPDELLQLYKTPLSISAAKKKKRLVTTM</sequence>
<evidence type="ECO:0000313" key="3">
    <source>
        <dbReference type="Proteomes" id="UP001314205"/>
    </source>
</evidence>
<evidence type="ECO:0000256" key="1">
    <source>
        <dbReference type="SAM" id="MobiDB-lite"/>
    </source>
</evidence>
<evidence type="ECO:0000313" key="2">
    <source>
        <dbReference type="EMBL" id="CAK1579995.1"/>
    </source>
</evidence>
<feature type="region of interest" description="Disordered" evidence="1">
    <location>
        <begin position="57"/>
        <end position="76"/>
    </location>
</feature>